<accession>A0ABV7HD78</accession>
<keyword evidence="2" id="KW-1185">Reference proteome</keyword>
<organism evidence="1 2">
    <name type="scientific">Piscinibacterium candidicorallinum</name>
    <dbReference type="NCBI Taxonomy" id="1793872"/>
    <lineage>
        <taxon>Bacteria</taxon>
        <taxon>Pseudomonadati</taxon>
        <taxon>Pseudomonadota</taxon>
        <taxon>Betaproteobacteria</taxon>
        <taxon>Burkholderiales</taxon>
        <taxon>Piscinibacterium</taxon>
    </lineage>
</organism>
<protein>
    <submittedName>
        <fullName evidence="1">Zf-HC2 domain-containing protein</fullName>
    </submittedName>
</protein>
<dbReference type="RefSeq" id="WP_377305985.1">
    <property type="nucleotide sequence ID" value="NZ_CP180191.1"/>
</dbReference>
<gene>
    <name evidence="1" type="ORF">ACFOEN_16995</name>
</gene>
<dbReference type="EMBL" id="JBHRTI010000010">
    <property type="protein sequence ID" value="MFC3149322.1"/>
    <property type="molecule type" value="Genomic_DNA"/>
</dbReference>
<name>A0ABV7HD78_9BURK</name>
<evidence type="ECO:0000313" key="1">
    <source>
        <dbReference type="EMBL" id="MFC3149322.1"/>
    </source>
</evidence>
<comment type="caution">
    <text evidence="1">The sequence shown here is derived from an EMBL/GenBank/DDBJ whole genome shotgun (WGS) entry which is preliminary data.</text>
</comment>
<reference evidence="2" key="1">
    <citation type="journal article" date="2019" name="Int. J. Syst. Evol. Microbiol.">
        <title>The Global Catalogue of Microorganisms (GCM) 10K type strain sequencing project: providing services to taxonomists for standard genome sequencing and annotation.</title>
        <authorList>
            <consortium name="The Broad Institute Genomics Platform"/>
            <consortium name="The Broad Institute Genome Sequencing Center for Infectious Disease"/>
            <person name="Wu L."/>
            <person name="Ma J."/>
        </authorList>
    </citation>
    <scope>NUCLEOTIDE SEQUENCE [LARGE SCALE GENOMIC DNA]</scope>
    <source>
        <strain evidence="2">KCTC 52168</strain>
    </source>
</reference>
<proteinExistence type="predicted"/>
<dbReference type="Proteomes" id="UP001595556">
    <property type="component" value="Unassembled WGS sequence"/>
</dbReference>
<evidence type="ECO:0000313" key="2">
    <source>
        <dbReference type="Proteomes" id="UP001595556"/>
    </source>
</evidence>
<sequence length="63" mass="7463">MKTCREVFVMVLQSQDRNLSLFERLSLRLHLLACDACSIFVRQNKVLSVRMKAWRAYRDESEA</sequence>